<comment type="catalytic activity">
    <reaction evidence="1">
        <text>ATP + protein L-histidine = ADP + protein N-phospho-L-histidine.</text>
        <dbReference type="EC" id="2.7.13.3"/>
    </reaction>
</comment>
<sequence>MLVDPFKAAEGAERALDVAGREKNERERSIRRATALWLQGEATNRLGRPVDALRPLAAARALADRFDPGSLLLADILLAEGSALTDAARVTEALSTLQSAHALYLKLKQGRSRAKALILIAMLYDAARDYGSALRYLQQAQDAHAADPGLSVAIQNGRGLALRELDRPHEAVKAFALAREIARAMGSSPVVALSWGNTANALLQAGDVPGATAAIRQGLVAARDPAASAIRPQLVQSAADAALRIGEVDRAYRLIEERFRGVDFGRTVIADRDAHETAYRVYLARGDTALALRHLAALKRLDDQATQIARSTSAALAAARFDYTNQELRIAKLKATDLARSVAFERAAARTQWQIFVGAALGTALVIVLLAVALVTIRRSRNVVRAANADLEVTNGKLEKALAAKTEFLATTSHEIRTPLNGILGMTQVMIADRSVDAATRERLALVHGAGTTMRALVDDILDVAKIETGKMTIEARDIDVVATVRDAARMWRDQAVAKGLSFDCRVDLDDPWVTGDAARLRQIVFNLLSNAVKFTAAGGIVLSLERGDGRLRLTVADTGIGIAREAHEVVFESFRQADAGTTRQFGGTGLGLSICRNLARAMGGDVTVESEAGEGALFTLDLPLVPAAPPQTAAVPPALLVIERNPIQRAMFRTLFAALDPVVFADDAEEALRIAGECAPERLLADAAALTDVATLQRLAEAIAPAPVIVLAAAGEGAAWQGVDRARIIERPIGKKQLVIQVESACQVLVPEAA</sequence>
<dbReference type="CDD" id="cd16922">
    <property type="entry name" value="HATPase_EvgS-ArcB-TorS-like"/>
    <property type="match status" value="1"/>
</dbReference>
<dbReference type="InterPro" id="IPR019734">
    <property type="entry name" value="TPR_rpt"/>
</dbReference>
<dbReference type="SUPFAM" id="SSF47384">
    <property type="entry name" value="Homodimeric domain of signal transducing histidine kinase"/>
    <property type="match status" value="1"/>
</dbReference>
<dbReference type="PANTHER" id="PTHR43711">
    <property type="entry name" value="TWO-COMPONENT HISTIDINE KINASE"/>
    <property type="match status" value="1"/>
</dbReference>
<dbReference type="InterPro" id="IPR004358">
    <property type="entry name" value="Sig_transdc_His_kin-like_C"/>
</dbReference>
<comment type="caution">
    <text evidence="9">The sequence shown here is derived from an EMBL/GenBank/DDBJ whole genome shotgun (WGS) entry which is preliminary data.</text>
</comment>
<feature type="domain" description="Histidine kinase" evidence="8">
    <location>
        <begin position="411"/>
        <end position="627"/>
    </location>
</feature>
<dbReference type="SMART" id="SM00388">
    <property type="entry name" value="HisKA"/>
    <property type="match status" value="1"/>
</dbReference>
<evidence type="ECO:0000313" key="9">
    <source>
        <dbReference type="EMBL" id="NJR77196.1"/>
    </source>
</evidence>
<dbReference type="PRINTS" id="PR00344">
    <property type="entry name" value="BCTRLSENSOR"/>
</dbReference>
<dbReference type="Proteomes" id="UP000732399">
    <property type="component" value="Unassembled WGS sequence"/>
</dbReference>
<feature type="transmembrane region" description="Helical" evidence="7">
    <location>
        <begin position="353"/>
        <end position="375"/>
    </location>
</feature>
<keyword evidence="7" id="KW-0472">Membrane</keyword>
<protein>
    <recommendedName>
        <fullName evidence="2">histidine kinase</fullName>
        <ecNumber evidence="2">2.7.13.3</ecNumber>
    </recommendedName>
</protein>
<dbReference type="RefSeq" id="WP_168132698.1">
    <property type="nucleotide sequence ID" value="NZ_JAAVJH010000001.1"/>
</dbReference>
<dbReference type="Gene3D" id="1.25.40.10">
    <property type="entry name" value="Tetratricopeptide repeat domain"/>
    <property type="match status" value="2"/>
</dbReference>
<dbReference type="EMBL" id="JAAVJH010000001">
    <property type="protein sequence ID" value="NJR77196.1"/>
    <property type="molecule type" value="Genomic_DNA"/>
</dbReference>
<evidence type="ECO:0000256" key="3">
    <source>
        <dbReference type="ARBA" id="ARBA00022553"/>
    </source>
</evidence>
<evidence type="ECO:0000313" key="10">
    <source>
        <dbReference type="Proteomes" id="UP000732399"/>
    </source>
</evidence>
<dbReference type="SMART" id="SM00387">
    <property type="entry name" value="HATPase_c"/>
    <property type="match status" value="1"/>
</dbReference>
<dbReference type="InterPro" id="IPR036890">
    <property type="entry name" value="HATPase_C_sf"/>
</dbReference>
<dbReference type="Gene3D" id="1.10.287.130">
    <property type="match status" value="1"/>
</dbReference>
<organism evidence="9 10">
    <name type="scientific">Sphingomonas corticis</name>
    <dbReference type="NCBI Taxonomy" id="2722791"/>
    <lineage>
        <taxon>Bacteria</taxon>
        <taxon>Pseudomonadati</taxon>
        <taxon>Pseudomonadota</taxon>
        <taxon>Alphaproteobacteria</taxon>
        <taxon>Sphingomonadales</taxon>
        <taxon>Sphingomonadaceae</taxon>
        <taxon>Sphingomonas</taxon>
    </lineage>
</organism>
<dbReference type="InterPro" id="IPR003594">
    <property type="entry name" value="HATPase_dom"/>
</dbReference>
<keyword evidence="7" id="KW-0812">Transmembrane</keyword>
<evidence type="ECO:0000256" key="1">
    <source>
        <dbReference type="ARBA" id="ARBA00000085"/>
    </source>
</evidence>
<dbReference type="PROSITE" id="PS50109">
    <property type="entry name" value="HIS_KIN"/>
    <property type="match status" value="1"/>
</dbReference>
<dbReference type="PANTHER" id="PTHR43711:SF26">
    <property type="entry name" value="SENSOR HISTIDINE KINASE RCSC"/>
    <property type="match status" value="1"/>
</dbReference>
<dbReference type="SMART" id="SM00028">
    <property type="entry name" value="TPR"/>
    <property type="match status" value="3"/>
</dbReference>
<dbReference type="InterPro" id="IPR005467">
    <property type="entry name" value="His_kinase_dom"/>
</dbReference>
<dbReference type="SUPFAM" id="SSF55874">
    <property type="entry name" value="ATPase domain of HSP90 chaperone/DNA topoisomerase II/histidine kinase"/>
    <property type="match status" value="1"/>
</dbReference>
<keyword evidence="6" id="KW-0902">Two-component regulatory system</keyword>
<keyword evidence="3" id="KW-0597">Phosphoprotein</keyword>
<evidence type="ECO:0000256" key="6">
    <source>
        <dbReference type="ARBA" id="ARBA00023012"/>
    </source>
</evidence>
<evidence type="ECO:0000256" key="5">
    <source>
        <dbReference type="ARBA" id="ARBA00022777"/>
    </source>
</evidence>
<dbReference type="InterPro" id="IPR003661">
    <property type="entry name" value="HisK_dim/P_dom"/>
</dbReference>
<dbReference type="Pfam" id="PF00512">
    <property type="entry name" value="HisKA"/>
    <property type="match status" value="1"/>
</dbReference>
<keyword evidence="10" id="KW-1185">Reference proteome</keyword>
<dbReference type="InterPro" id="IPR011990">
    <property type="entry name" value="TPR-like_helical_dom_sf"/>
</dbReference>
<dbReference type="InterPro" id="IPR036097">
    <property type="entry name" value="HisK_dim/P_sf"/>
</dbReference>
<reference evidence="9 10" key="1">
    <citation type="submission" date="2020-03" db="EMBL/GenBank/DDBJ databases">
        <authorList>
            <person name="Wang L."/>
            <person name="He N."/>
            <person name="Li Y."/>
            <person name="Fang Y."/>
            <person name="Zhang F."/>
        </authorList>
    </citation>
    <scope>NUCLEOTIDE SEQUENCE [LARGE SCALE GENOMIC DNA]</scope>
    <source>
        <strain evidence="9 10">36D10-4-7</strain>
    </source>
</reference>
<keyword evidence="4" id="KW-0808">Transferase</keyword>
<accession>A0ABX1CGQ6</accession>
<dbReference type="SUPFAM" id="SSF52172">
    <property type="entry name" value="CheY-like"/>
    <property type="match status" value="1"/>
</dbReference>
<dbReference type="Pfam" id="PF02518">
    <property type="entry name" value="HATPase_c"/>
    <property type="match status" value="1"/>
</dbReference>
<dbReference type="Gene3D" id="3.30.565.10">
    <property type="entry name" value="Histidine kinase-like ATPase, C-terminal domain"/>
    <property type="match status" value="1"/>
</dbReference>
<dbReference type="CDD" id="cd00082">
    <property type="entry name" value="HisKA"/>
    <property type="match status" value="1"/>
</dbReference>
<dbReference type="SUPFAM" id="SSF48452">
    <property type="entry name" value="TPR-like"/>
    <property type="match status" value="1"/>
</dbReference>
<evidence type="ECO:0000256" key="7">
    <source>
        <dbReference type="SAM" id="Phobius"/>
    </source>
</evidence>
<proteinExistence type="predicted"/>
<dbReference type="InterPro" id="IPR011006">
    <property type="entry name" value="CheY-like_superfamily"/>
</dbReference>
<dbReference type="InterPro" id="IPR050736">
    <property type="entry name" value="Sensor_HK_Regulatory"/>
</dbReference>
<evidence type="ECO:0000256" key="2">
    <source>
        <dbReference type="ARBA" id="ARBA00012438"/>
    </source>
</evidence>
<keyword evidence="5" id="KW-0418">Kinase</keyword>
<evidence type="ECO:0000256" key="4">
    <source>
        <dbReference type="ARBA" id="ARBA00022679"/>
    </source>
</evidence>
<evidence type="ECO:0000259" key="8">
    <source>
        <dbReference type="PROSITE" id="PS50109"/>
    </source>
</evidence>
<gene>
    <name evidence="9" type="ORF">HBH26_01035</name>
</gene>
<name>A0ABX1CGQ6_9SPHN</name>
<keyword evidence="7" id="KW-1133">Transmembrane helix</keyword>
<dbReference type="EC" id="2.7.13.3" evidence="2"/>